<feature type="compositionally biased region" description="Basic and acidic residues" evidence="1">
    <location>
        <begin position="706"/>
        <end position="735"/>
    </location>
</feature>
<feature type="compositionally biased region" description="Polar residues" evidence="1">
    <location>
        <begin position="1097"/>
        <end position="1116"/>
    </location>
</feature>
<feature type="compositionally biased region" description="Polar residues" evidence="1">
    <location>
        <begin position="310"/>
        <end position="352"/>
    </location>
</feature>
<organism evidence="2 3">
    <name type="scientific">[Emmonsia] crescens</name>
    <dbReference type="NCBI Taxonomy" id="73230"/>
    <lineage>
        <taxon>Eukaryota</taxon>
        <taxon>Fungi</taxon>
        <taxon>Dikarya</taxon>
        <taxon>Ascomycota</taxon>
        <taxon>Pezizomycotina</taxon>
        <taxon>Eurotiomycetes</taxon>
        <taxon>Eurotiomycetidae</taxon>
        <taxon>Onygenales</taxon>
        <taxon>Ajellomycetaceae</taxon>
        <taxon>Emergomyces</taxon>
    </lineage>
</organism>
<proteinExistence type="predicted"/>
<dbReference type="EMBL" id="LCZI01001733">
    <property type="protein sequence ID" value="KKZ57824.1"/>
    <property type="molecule type" value="Genomic_DNA"/>
</dbReference>
<accession>A0A0G2IX99</accession>
<feature type="compositionally biased region" description="Basic and acidic residues" evidence="1">
    <location>
        <begin position="812"/>
        <end position="822"/>
    </location>
</feature>
<reference evidence="3" key="1">
    <citation type="journal article" date="2015" name="PLoS Genet.">
        <title>The dynamic genome and transcriptome of the human fungal pathogen Blastomyces and close relative Emmonsia.</title>
        <authorList>
            <person name="Munoz J.F."/>
            <person name="Gauthier G.M."/>
            <person name="Desjardins C.A."/>
            <person name="Gallo J.E."/>
            <person name="Holder J."/>
            <person name="Sullivan T.D."/>
            <person name="Marty A.J."/>
            <person name="Carmen J.C."/>
            <person name="Chen Z."/>
            <person name="Ding L."/>
            <person name="Gujja S."/>
            <person name="Magrini V."/>
            <person name="Misas E."/>
            <person name="Mitreva M."/>
            <person name="Priest M."/>
            <person name="Saif S."/>
            <person name="Whiston E.A."/>
            <person name="Young S."/>
            <person name="Zeng Q."/>
            <person name="Goldman W.E."/>
            <person name="Mardis E.R."/>
            <person name="Taylor J.W."/>
            <person name="McEwen J.G."/>
            <person name="Clay O.K."/>
            <person name="Klein B.S."/>
            <person name="Cuomo C.A."/>
        </authorList>
    </citation>
    <scope>NUCLEOTIDE SEQUENCE [LARGE SCALE GENOMIC DNA]</scope>
    <source>
        <strain evidence="3">UAMH 3008</strain>
    </source>
</reference>
<dbReference type="OrthoDB" id="5335210at2759"/>
<feature type="region of interest" description="Disordered" evidence="1">
    <location>
        <begin position="609"/>
        <end position="1169"/>
    </location>
</feature>
<evidence type="ECO:0000313" key="2">
    <source>
        <dbReference type="EMBL" id="KKZ57824.1"/>
    </source>
</evidence>
<feature type="compositionally biased region" description="Basic and acidic residues" evidence="1">
    <location>
        <begin position="1028"/>
        <end position="1037"/>
    </location>
</feature>
<feature type="compositionally biased region" description="Low complexity" evidence="1">
    <location>
        <begin position="642"/>
        <end position="663"/>
    </location>
</feature>
<evidence type="ECO:0000256" key="1">
    <source>
        <dbReference type="SAM" id="MobiDB-lite"/>
    </source>
</evidence>
<feature type="compositionally biased region" description="Polar residues" evidence="1">
    <location>
        <begin position="791"/>
        <end position="800"/>
    </location>
</feature>
<feature type="compositionally biased region" description="Polar residues" evidence="1">
    <location>
        <begin position="621"/>
        <end position="633"/>
    </location>
</feature>
<gene>
    <name evidence="2" type="ORF">EMCG_05575</name>
</gene>
<feature type="compositionally biased region" description="Low complexity" evidence="1">
    <location>
        <begin position="248"/>
        <end position="265"/>
    </location>
</feature>
<name>A0A0G2IX99_9EURO</name>
<feature type="compositionally biased region" description="Low complexity" evidence="1">
    <location>
        <begin position="486"/>
        <end position="498"/>
    </location>
</feature>
<feature type="compositionally biased region" description="Low complexity" evidence="1">
    <location>
        <begin position="912"/>
        <end position="923"/>
    </location>
</feature>
<feature type="region of interest" description="Disordered" evidence="1">
    <location>
        <begin position="143"/>
        <end position="200"/>
    </location>
</feature>
<feature type="compositionally biased region" description="Polar residues" evidence="1">
    <location>
        <begin position="266"/>
        <end position="281"/>
    </location>
</feature>
<sequence>MNRFRTRKKAKEAQNGQDDKEGQPLPLFTSKTFKRSKKPQIEPKSELDLSAALPSSDDFRTSLLMPNLSARFSMLREQDDPNSKIGKANDDSVLLPKRASRLNVFGQVNYPLSDIAEVSSLHGGSARPSLAIGRGSFASGEGYATDDGDFSPGSSVMGRSRPGEGNNLFGGRQKVYKIPVASTTPRSGSASEASGTGGGMGGKAVYENDVTLSAFQKLRAKEREQQLELELEIQQNRQDTEDEGSLASRPSVNRTSTSNTSVDSSQRNSGQGTNSPITSKSMFPPAKPHSTSIGLERNPTKTRRYGQGIDGNTQQPSAISRLESLSRQRAGANDNSQINRSLSKSTTSLNERFQNRPPVYASSGFRPTSPPPSASITIAEAVDFANKSEPEKPPSGNPGFGASPPLSPPISESEEQTSLQAALQPEDHGKATAMGLFNKPATQYDDTKFSQRQVQIGSEDEPEPEPTLNNMLAAVQSLESIHPAFRSRSSSDDSTQSSLNKGSHTGTPELRYSEARDLNTIEENEGTEEPVGDAPDSPTLGPSGLGLSGLVRTHLRHDSDNSIYQPPSPGISMIKETARELNPSIQAARDADHAASVYSNPWEYDDLYNKPISPARDKQPTKQAVHSDFSSMSMRAKQILGQATALRTQTQTQAQTPSSATAQDKPVTSPLNEMRDQSPKDPMSHSSPWQEENKPGHQRGGSSETQNEREELANELAERRKKVQEKLRSFAESESRSSSPSPGHRFPDYNSAPKHGNAFAMLKNKTGRNPMAGRHDAPQSKAMKMLGMDNASFSTSSPILPTNDAWLEDEDRALRNRGRESRSGSPHFGPRNHNRPWQPQATTIGRASQDGSRESSNGEHSPPSHRSSGRDRSGSDVSGRSKSQPRYRDDLGPVGEHAISHGEVQAEEPKSSKASASLCSSSRPSEEVSDYRSSERSASVASGRFRSNSRSAAQGYFEPNPPLPTQTHQSDLIGNVPRPSPVAPYSANATPPLYETSPVHSSTPTPTHVPPMTISGSQRNQGLGAHKRVIDKSKISEPKFVSSTSNVPTVGLPPGASLTNGSTPPIPPMNPRRRRQTTTQTLINAFKGSDRHDQPAMPSSNPTSPLDGQHHQQSLFSDEEKRPRPRQKLRKISSEGGNLNAKARQQLMNSSSPALPQFPKKVPMEGGMF</sequence>
<feature type="compositionally biased region" description="Polar residues" evidence="1">
    <location>
        <begin position="835"/>
        <end position="850"/>
    </location>
</feature>
<feature type="compositionally biased region" description="Acidic residues" evidence="1">
    <location>
        <begin position="520"/>
        <end position="531"/>
    </location>
</feature>
<evidence type="ECO:0000313" key="3">
    <source>
        <dbReference type="Proteomes" id="UP000034164"/>
    </source>
</evidence>
<feature type="compositionally biased region" description="Polar residues" evidence="1">
    <location>
        <begin position="936"/>
        <end position="952"/>
    </location>
</feature>
<feature type="compositionally biased region" description="Low complexity" evidence="1">
    <location>
        <begin position="996"/>
        <end position="1006"/>
    </location>
</feature>
<feature type="compositionally biased region" description="Basic and acidic residues" evidence="1">
    <location>
        <begin position="673"/>
        <end position="683"/>
    </location>
</feature>
<feature type="region of interest" description="Disordered" evidence="1">
    <location>
        <begin position="1"/>
        <end position="47"/>
    </location>
</feature>
<protein>
    <submittedName>
        <fullName evidence="2">Uncharacterized protein</fullName>
    </submittedName>
</protein>
<dbReference type="Proteomes" id="UP000034164">
    <property type="component" value="Unassembled WGS sequence"/>
</dbReference>
<dbReference type="AlphaFoldDB" id="A0A0G2IX99"/>
<feature type="compositionally biased region" description="Basic and acidic residues" evidence="1">
    <location>
        <begin position="924"/>
        <end position="935"/>
    </location>
</feature>
<feature type="compositionally biased region" description="Basic residues" evidence="1">
    <location>
        <begin position="1"/>
        <end position="10"/>
    </location>
</feature>
<dbReference type="VEuPathDB" id="FungiDB:EMCG_05575"/>
<comment type="caution">
    <text evidence="2">The sequence shown here is derived from an EMBL/GenBank/DDBJ whole genome shotgun (WGS) entry which is preliminary data.</text>
</comment>
<feature type="region of interest" description="Disordered" evidence="1">
    <location>
        <begin position="234"/>
        <end position="548"/>
    </location>
</feature>